<evidence type="ECO:0000256" key="4">
    <source>
        <dbReference type="ARBA" id="ARBA00022840"/>
    </source>
</evidence>
<keyword evidence="8" id="KW-0472">Membrane</keyword>
<dbReference type="CDD" id="cd14014">
    <property type="entry name" value="STKc_PknB_like"/>
    <property type="match status" value="1"/>
</dbReference>
<dbReference type="PROSITE" id="PS00108">
    <property type="entry name" value="PROTEIN_KINASE_ST"/>
    <property type="match status" value="1"/>
</dbReference>
<feature type="transmembrane region" description="Helical" evidence="8">
    <location>
        <begin position="425"/>
        <end position="447"/>
    </location>
</feature>
<evidence type="ECO:0000256" key="8">
    <source>
        <dbReference type="SAM" id="Phobius"/>
    </source>
</evidence>
<evidence type="ECO:0000256" key="2">
    <source>
        <dbReference type="ARBA" id="ARBA00022741"/>
    </source>
</evidence>
<evidence type="ECO:0000256" key="6">
    <source>
        <dbReference type="PROSITE-ProRule" id="PRU10141"/>
    </source>
</evidence>
<feature type="compositionally biased region" description="Basic and acidic residues" evidence="7">
    <location>
        <begin position="469"/>
        <end position="486"/>
    </location>
</feature>
<dbReference type="InterPro" id="IPR011009">
    <property type="entry name" value="Kinase-like_dom_sf"/>
</dbReference>
<dbReference type="GO" id="GO:0005524">
    <property type="term" value="F:ATP binding"/>
    <property type="evidence" value="ECO:0007669"/>
    <property type="project" value="UniProtKB-UniRule"/>
</dbReference>
<dbReference type="Pfam" id="PF00069">
    <property type="entry name" value="Pkinase"/>
    <property type="match status" value="1"/>
</dbReference>
<comment type="caution">
    <text evidence="10">The sequence shown here is derived from an EMBL/GenBank/DDBJ whole genome shotgun (WGS) entry which is preliminary data.</text>
</comment>
<dbReference type="Gene3D" id="1.25.40.10">
    <property type="entry name" value="Tetratricopeptide repeat domain"/>
    <property type="match status" value="4"/>
</dbReference>
<feature type="region of interest" description="Disordered" evidence="7">
    <location>
        <begin position="462"/>
        <end position="486"/>
    </location>
</feature>
<keyword evidence="11" id="KW-1185">Reference proteome</keyword>
<evidence type="ECO:0000256" key="5">
    <source>
        <dbReference type="PROSITE-ProRule" id="PRU00339"/>
    </source>
</evidence>
<dbReference type="InterPro" id="IPR011990">
    <property type="entry name" value="TPR-like_helical_dom_sf"/>
</dbReference>
<dbReference type="PROSITE" id="PS50005">
    <property type="entry name" value="TPR"/>
    <property type="match status" value="1"/>
</dbReference>
<keyword evidence="4 6" id="KW-0067">ATP-binding</keyword>
<evidence type="ECO:0000259" key="9">
    <source>
        <dbReference type="PROSITE" id="PS50011"/>
    </source>
</evidence>
<dbReference type="PROSITE" id="PS00107">
    <property type="entry name" value="PROTEIN_KINASE_ATP"/>
    <property type="match status" value="1"/>
</dbReference>
<keyword evidence="8" id="KW-1133">Transmembrane helix</keyword>
<dbReference type="EMBL" id="SJPS01000004">
    <property type="protein sequence ID" value="TWU26122.1"/>
    <property type="molecule type" value="Genomic_DNA"/>
</dbReference>
<dbReference type="PANTHER" id="PTHR43289:SF6">
    <property type="entry name" value="SERINE_THREONINE-PROTEIN KINASE NEKL-3"/>
    <property type="match status" value="1"/>
</dbReference>
<organism evidence="10 11">
    <name type="scientific">Bythopirellula polymerisocia</name>
    <dbReference type="NCBI Taxonomy" id="2528003"/>
    <lineage>
        <taxon>Bacteria</taxon>
        <taxon>Pseudomonadati</taxon>
        <taxon>Planctomycetota</taxon>
        <taxon>Planctomycetia</taxon>
        <taxon>Pirellulales</taxon>
        <taxon>Lacipirellulaceae</taxon>
        <taxon>Bythopirellula</taxon>
    </lineage>
</organism>
<keyword evidence="3 10" id="KW-0418">Kinase</keyword>
<dbReference type="SMART" id="SM00220">
    <property type="entry name" value="S_TKc"/>
    <property type="match status" value="1"/>
</dbReference>
<name>A0A5C6CNU8_9BACT</name>
<gene>
    <name evidence="10" type="primary">pknB_9</name>
    <name evidence="10" type="ORF">Pla144_33390</name>
</gene>
<feature type="repeat" description="TPR" evidence="5">
    <location>
        <begin position="555"/>
        <end position="588"/>
    </location>
</feature>
<dbReference type="Gene3D" id="3.30.200.20">
    <property type="entry name" value="Phosphorylase Kinase, domain 1"/>
    <property type="match status" value="1"/>
</dbReference>
<dbReference type="SUPFAM" id="SSF56112">
    <property type="entry name" value="Protein kinase-like (PK-like)"/>
    <property type="match status" value="1"/>
</dbReference>
<keyword evidence="8" id="KW-0812">Transmembrane</keyword>
<evidence type="ECO:0000256" key="7">
    <source>
        <dbReference type="SAM" id="MobiDB-lite"/>
    </source>
</evidence>
<dbReference type="GO" id="GO:0004674">
    <property type="term" value="F:protein serine/threonine kinase activity"/>
    <property type="evidence" value="ECO:0007669"/>
    <property type="project" value="UniProtKB-EC"/>
</dbReference>
<dbReference type="AlphaFoldDB" id="A0A5C6CNU8"/>
<dbReference type="InterPro" id="IPR000719">
    <property type="entry name" value="Prot_kinase_dom"/>
</dbReference>
<feature type="domain" description="Protein kinase" evidence="9">
    <location>
        <begin position="102"/>
        <end position="399"/>
    </location>
</feature>
<protein>
    <submittedName>
        <fullName evidence="10">Serine/threonine-protein kinase PknB</fullName>
        <ecNumber evidence="10">2.7.11.1</ecNumber>
    </submittedName>
</protein>
<dbReference type="Pfam" id="PF13424">
    <property type="entry name" value="TPR_12"/>
    <property type="match status" value="2"/>
</dbReference>
<dbReference type="SMART" id="SM00028">
    <property type="entry name" value="TPR"/>
    <property type="match status" value="8"/>
</dbReference>
<keyword evidence="1 10" id="KW-0808">Transferase</keyword>
<keyword evidence="5" id="KW-0802">TPR repeat</keyword>
<feature type="binding site" evidence="6">
    <location>
        <position position="132"/>
    </location>
    <ligand>
        <name>ATP</name>
        <dbReference type="ChEBI" id="CHEBI:30616"/>
    </ligand>
</feature>
<dbReference type="EC" id="2.7.11.1" evidence="10"/>
<reference evidence="10 11" key="1">
    <citation type="submission" date="2019-02" db="EMBL/GenBank/DDBJ databases">
        <title>Deep-cultivation of Planctomycetes and their phenomic and genomic characterization uncovers novel biology.</title>
        <authorList>
            <person name="Wiegand S."/>
            <person name="Jogler M."/>
            <person name="Boedeker C."/>
            <person name="Pinto D."/>
            <person name="Vollmers J."/>
            <person name="Rivas-Marin E."/>
            <person name="Kohn T."/>
            <person name="Peeters S.H."/>
            <person name="Heuer A."/>
            <person name="Rast P."/>
            <person name="Oberbeckmann S."/>
            <person name="Bunk B."/>
            <person name="Jeske O."/>
            <person name="Meyerdierks A."/>
            <person name="Storesund J.E."/>
            <person name="Kallscheuer N."/>
            <person name="Luecker S."/>
            <person name="Lage O.M."/>
            <person name="Pohl T."/>
            <person name="Merkel B.J."/>
            <person name="Hornburger P."/>
            <person name="Mueller R.-W."/>
            <person name="Bruemmer F."/>
            <person name="Labrenz M."/>
            <person name="Spormann A.M."/>
            <person name="Op Den Camp H."/>
            <person name="Overmann J."/>
            <person name="Amann R."/>
            <person name="Jetten M.S.M."/>
            <person name="Mascher T."/>
            <person name="Medema M.H."/>
            <person name="Devos D.P."/>
            <person name="Kaster A.-K."/>
            <person name="Ovreas L."/>
            <person name="Rohde M."/>
            <person name="Galperin M.Y."/>
            <person name="Jogler C."/>
        </authorList>
    </citation>
    <scope>NUCLEOTIDE SEQUENCE [LARGE SCALE GENOMIC DNA]</scope>
    <source>
        <strain evidence="10 11">Pla144</strain>
    </source>
</reference>
<dbReference type="Proteomes" id="UP000318437">
    <property type="component" value="Unassembled WGS sequence"/>
</dbReference>
<dbReference type="SUPFAM" id="SSF48452">
    <property type="entry name" value="TPR-like"/>
    <property type="match status" value="4"/>
</dbReference>
<accession>A0A5C6CNU8</accession>
<sequence>MQMSGSSKAENSAKSIFLAALQITSEVERSRFVEHSCTHNPTLHTEVEKLLSACNQDHSNLFSHAVKQLNPLVAAHRLKDGESLAATCDHFDVAEHPVIDRYKLLEEIGHGGMGTVYMAQQLEPVKRRVALKVINPGMDSREVIARFEAERQALAMMDHPHIARVLDAGTTDQGRPYFVMELVRGVPITDYCQQQQLGLEDRLRLFTEVCQAVQHAHQKGIIHRDLKPSNVMVSDHDGEPVVKVIDFGVAKALHQELTAKTLFTKFSQLVGTPLYMSPEQAQLSGLDVDTRSDVYALGVLLYELLTGTTPFDRETLAQAGIDAARRIICEEVPPRPSTRLSTLHAVESTLKTSSPKETKHVELELRDELDWIVMKALEKDRKRRYESASAMAADVQRYLQDEPVEACPPAKLYLLKKFTERNRSLVALLAVSLAGLLISIAALSWGMHRASVERDRAEAANLNAQQSAKEAKKAADKESKARKEEAKQREYAEKAVKDSDAVQDFLVYDVLGQASSTIQDNNGYAPKPVLTVREALDRAAEKALSRFSGSRRSHWQILFYLGTIFGNLDDYETAEKLFRRAVDLGRKEGDQNSAWVRPAETALAALLVKKGQYNAAIPILERLLDSSHHTSNNPQHWLAKAYSHTGQHEEAIRIAREWYELRLKESGANNVETLTAQNGLANAYSLAGRFKEALALFESSYETLVRTRGHEDILTPIAANNLAFAYSDVGRHDEAKKLCSEAIILKSQIYGDEHPETITTRYMFTKILIKAEEPETAAAFADQALKQAENTLEDSHRIRIRATHEKAHVDESMGLILAAAERIDQVLTAYNNSGGLSTDQGLAARADLGRCLSQIGHHKRAIELLEHVVPELEQFYGPTHEKRSKTRTDLANAYRRSGDGKRAREVLSALLTTLQKELPADDPRLLEAQANLAIQEYELIGADDSLAKLEDIYERAKEERRLRFVGAELAHIYLDFDQPEKALLQLHANIVLSRRELPTEGVLLASELLEVARGLIQLKNWGEAETLARESLSIREKHLHDTWMVAEAQATLGAALLGQEQLDEAEPLLLAGGHGLLEQAEEVPFDDKPRINESLQRLVQFYQARGDTEQADQWREKLGTAQRAKEFARAQDDAD</sequence>
<dbReference type="InterPro" id="IPR008271">
    <property type="entry name" value="Ser/Thr_kinase_AS"/>
</dbReference>
<dbReference type="Gene3D" id="1.10.510.10">
    <property type="entry name" value="Transferase(Phosphotransferase) domain 1"/>
    <property type="match status" value="1"/>
</dbReference>
<dbReference type="PROSITE" id="PS50011">
    <property type="entry name" value="PROTEIN_KINASE_DOM"/>
    <property type="match status" value="1"/>
</dbReference>
<dbReference type="InterPro" id="IPR017441">
    <property type="entry name" value="Protein_kinase_ATP_BS"/>
</dbReference>
<proteinExistence type="predicted"/>
<evidence type="ECO:0000313" key="10">
    <source>
        <dbReference type="EMBL" id="TWU26122.1"/>
    </source>
</evidence>
<evidence type="ECO:0000256" key="1">
    <source>
        <dbReference type="ARBA" id="ARBA00022679"/>
    </source>
</evidence>
<dbReference type="PANTHER" id="PTHR43289">
    <property type="entry name" value="MITOGEN-ACTIVATED PROTEIN KINASE KINASE KINASE 20-RELATED"/>
    <property type="match status" value="1"/>
</dbReference>
<evidence type="ECO:0000313" key="11">
    <source>
        <dbReference type="Proteomes" id="UP000318437"/>
    </source>
</evidence>
<dbReference type="InterPro" id="IPR019734">
    <property type="entry name" value="TPR_rpt"/>
</dbReference>
<keyword evidence="2 6" id="KW-0547">Nucleotide-binding</keyword>
<evidence type="ECO:0000256" key="3">
    <source>
        <dbReference type="ARBA" id="ARBA00022777"/>
    </source>
</evidence>